<dbReference type="Proteomes" id="UP001054945">
    <property type="component" value="Unassembled WGS sequence"/>
</dbReference>
<evidence type="ECO:0000313" key="2">
    <source>
        <dbReference type="Proteomes" id="UP001054945"/>
    </source>
</evidence>
<reference evidence="1 2" key="1">
    <citation type="submission" date="2021-06" db="EMBL/GenBank/DDBJ databases">
        <title>Caerostris extrusa draft genome.</title>
        <authorList>
            <person name="Kono N."/>
            <person name="Arakawa K."/>
        </authorList>
    </citation>
    <scope>NUCLEOTIDE SEQUENCE [LARGE SCALE GENOMIC DNA]</scope>
</reference>
<dbReference type="AlphaFoldDB" id="A0AAV4U104"/>
<gene>
    <name evidence="1" type="ORF">CEXT_714381</name>
</gene>
<evidence type="ECO:0000313" key="1">
    <source>
        <dbReference type="EMBL" id="GIY51456.1"/>
    </source>
</evidence>
<dbReference type="EMBL" id="BPLR01012109">
    <property type="protein sequence ID" value="GIY51456.1"/>
    <property type="molecule type" value="Genomic_DNA"/>
</dbReference>
<comment type="caution">
    <text evidence="1">The sequence shown here is derived from an EMBL/GenBank/DDBJ whole genome shotgun (WGS) entry which is preliminary data.</text>
</comment>
<protein>
    <submittedName>
        <fullName evidence="1">Uncharacterized protein</fullName>
    </submittedName>
</protein>
<keyword evidence="2" id="KW-1185">Reference proteome</keyword>
<name>A0AAV4U104_CAEEX</name>
<proteinExistence type="predicted"/>
<accession>A0AAV4U104</accession>
<organism evidence="1 2">
    <name type="scientific">Caerostris extrusa</name>
    <name type="common">Bark spider</name>
    <name type="synonym">Caerostris bankana</name>
    <dbReference type="NCBI Taxonomy" id="172846"/>
    <lineage>
        <taxon>Eukaryota</taxon>
        <taxon>Metazoa</taxon>
        <taxon>Ecdysozoa</taxon>
        <taxon>Arthropoda</taxon>
        <taxon>Chelicerata</taxon>
        <taxon>Arachnida</taxon>
        <taxon>Araneae</taxon>
        <taxon>Araneomorphae</taxon>
        <taxon>Entelegynae</taxon>
        <taxon>Araneoidea</taxon>
        <taxon>Araneidae</taxon>
        <taxon>Caerostris</taxon>
    </lineage>
</organism>
<sequence length="121" mass="13402">MAHAEIPSSNPLVEELVARKIPRDTVLTNIPTAKITFTPLRFEPSEEPLRYPGGTFLFSFISLLHSPGFRSPLHKQPTPQNGDASLTHCAPENSVWSIDVNADRWAGRLVYGLSYNALYGP</sequence>